<dbReference type="GO" id="GO:0005737">
    <property type="term" value="C:cytoplasm"/>
    <property type="evidence" value="ECO:0007669"/>
    <property type="project" value="UniProtKB-SubCell"/>
</dbReference>
<reference evidence="10" key="1">
    <citation type="submission" date="2025-08" db="UniProtKB">
        <authorList>
            <consortium name="Ensembl"/>
        </authorList>
    </citation>
    <scope>IDENTIFICATION</scope>
</reference>
<dbReference type="GO" id="GO:0004725">
    <property type="term" value="F:protein tyrosine phosphatase activity"/>
    <property type="evidence" value="ECO:0007669"/>
    <property type="project" value="TreeGrafter"/>
</dbReference>
<reference evidence="10" key="2">
    <citation type="submission" date="2025-09" db="UniProtKB">
        <authorList>
            <consortium name="Ensembl"/>
        </authorList>
    </citation>
    <scope>IDENTIFICATION</scope>
</reference>
<dbReference type="GO" id="GO:0017017">
    <property type="term" value="F:MAP kinase tyrosine/serine/threonine phosphatase activity"/>
    <property type="evidence" value="ECO:0007669"/>
    <property type="project" value="InterPro"/>
</dbReference>
<dbReference type="InterPro" id="IPR029021">
    <property type="entry name" value="Prot-tyrosine_phosphatase-like"/>
</dbReference>
<evidence type="ECO:0000256" key="6">
    <source>
        <dbReference type="ARBA" id="ARBA00047761"/>
    </source>
</evidence>
<comment type="similarity">
    <text evidence="3">Belongs to the protein-tyrosine phosphatase family. Non-receptor class dual specificity subfamily.</text>
</comment>
<evidence type="ECO:0000256" key="3">
    <source>
        <dbReference type="ARBA" id="ARBA00008601"/>
    </source>
</evidence>
<evidence type="ECO:0000256" key="1">
    <source>
        <dbReference type="ARBA" id="ARBA00004170"/>
    </source>
</evidence>
<dbReference type="Proteomes" id="UP000694422">
    <property type="component" value="Unplaced"/>
</dbReference>
<dbReference type="InterPro" id="IPR000340">
    <property type="entry name" value="Dual-sp_phosphatase_cat-dom"/>
</dbReference>
<dbReference type="InterPro" id="IPR020420">
    <property type="entry name" value="Atypical_DUSP_subfamB"/>
</dbReference>
<evidence type="ECO:0000313" key="10">
    <source>
        <dbReference type="Ensembl" id="ENSSDAP00000026463.1"/>
    </source>
</evidence>
<keyword evidence="8" id="KW-0732">Signal</keyword>
<keyword evidence="4" id="KW-0963">Cytoplasm</keyword>
<evidence type="ECO:0000256" key="4">
    <source>
        <dbReference type="ARBA" id="ARBA00022490"/>
    </source>
</evidence>
<comment type="subcellular location">
    <subcellularLocation>
        <location evidence="2">Cytoplasm</location>
    </subcellularLocation>
    <subcellularLocation>
        <location evidence="1">Membrane</location>
        <topology evidence="1">Peripheral membrane protein</topology>
    </subcellularLocation>
</comment>
<dbReference type="InterPro" id="IPR020422">
    <property type="entry name" value="TYR_PHOSPHATASE_DUAL_dom"/>
</dbReference>
<sequence>MVVCLSCLLFLLLSYSKLCPWHAGPCFSTSPWTLSSIFIPAALSQITRSLYISNGVAANSKLLLASNQITSVSSVSVEVVNTFWEDIQYTQVPVADAPSLKLYDFFDPIADHNHSVEMNRSASLCLAYLMKYHAMSLLDAHTWTNSMRPIIQPNAGFEEQLIHYEFQLFGKNTIHMVSSPMGMIPDIYEKEVHLMIPL</sequence>
<evidence type="ECO:0000256" key="5">
    <source>
        <dbReference type="ARBA" id="ARBA00023136"/>
    </source>
</evidence>
<dbReference type="SMART" id="SM00195">
    <property type="entry name" value="DSPc"/>
    <property type="match status" value="1"/>
</dbReference>
<comment type="catalytic activity">
    <reaction evidence="7">
        <text>O-phospho-L-threonyl-[protein] + H2O = L-threonyl-[protein] + phosphate</text>
        <dbReference type="Rhea" id="RHEA:47004"/>
        <dbReference type="Rhea" id="RHEA-COMP:11060"/>
        <dbReference type="Rhea" id="RHEA-COMP:11605"/>
        <dbReference type="ChEBI" id="CHEBI:15377"/>
        <dbReference type="ChEBI" id="CHEBI:30013"/>
        <dbReference type="ChEBI" id="CHEBI:43474"/>
        <dbReference type="ChEBI" id="CHEBI:61977"/>
        <dbReference type="EC" id="3.1.3.16"/>
    </reaction>
</comment>
<dbReference type="GO" id="GO:0016020">
    <property type="term" value="C:membrane"/>
    <property type="evidence" value="ECO:0007669"/>
    <property type="project" value="UniProtKB-SubCell"/>
</dbReference>
<feature type="domain" description="Tyrosine-protein phosphatase" evidence="9">
    <location>
        <begin position="42"/>
        <end position="167"/>
    </location>
</feature>
<dbReference type="AlphaFoldDB" id="A0A8C9QIQ8"/>
<accession>A0A8C9QIQ8</accession>
<keyword evidence="5" id="KW-0472">Membrane</keyword>
<evidence type="ECO:0000259" key="9">
    <source>
        <dbReference type="SMART" id="SM00195"/>
    </source>
</evidence>
<evidence type="ECO:0000313" key="11">
    <source>
        <dbReference type="Proteomes" id="UP000694422"/>
    </source>
</evidence>
<evidence type="ECO:0000256" key="7">
    <source>
        <dbReference type="ARBA" id="ARBA00048336"/>
    </source>
</evidence>
<dbReference type="PRINTS" id="PR01910">
    <property type="entry name" value="ADSPHPHTASEB"/>
</dbReference>
<feature type="signal peptide" evidence="8">
    <location>
        <begin position="1"/>
        <end position="23"/>
    </location>
</feature>
<evidence type="ECO:0000256" key="8">
    <source>
        <dbReference type="SAM" id="SignalP"/>
    </source>
</evidence>
<dbReference type="PANTHER" id="PTHR46495">
    <property type="entry name" value="DUAL SPECIFICITY PROTEIN PHOSPHATASE 21"/>
    <property type="match status" value="1"/>
</dbReference>
<comment type="catalytic activity">
    <reaction evidence="6">
        <text>O-phospho-L-seryl-[protein] + H2O = L-seryl-[protein] + phosphate</text>
        <dbReference type="Rhea" id="RHEA:20629"/>
        <dbReference type="Rhea" id="RHEA-COMP:9863"/>
        <dbReference type="Rhea" id="RHEA-COMP:11604"/>
        <dbReference type="ChEBI" id="CHEBI:15377"/>
        <dbReference type="ChEBI" id="CHEBI:29999"/>
        <dbReference type="ChEBI" id="CHEBI:43474"/>
        <dbReference type="ChEBI" id="CHEBI:83421"/>
        <dbReference type="EC" id="3.1.3.16"/>
    </reaction>
</comment>
<dbReference type="Ensembl" id="ENSSDAT00000030245.1">
    <property type="protein sequence ID" value="ENSSDAP00000026463.1"/>
    <property type="gene ID" value="ENSSDAG00000023985.1"/>
</dbReference>
<protein>
    <recommendedName>
        <fullName evidence="9">Tyrosine-protein phosphatase domain-containing protein</fullName>
    </recommendedName>
</protein>
<name>A0A8C9QIQ8_SPEDA</name>
<dbReference type="PRINTS" id="PR01908">
    <property type="entry name" value="ADSPHPHTASE"/>
</dbReference>
<dbReference type="GO" id="GO:0004722">
    <property type="term" value="F:protein serine/threonine phosphatase activity"/>
    <property type="evidence" value="ECO:0007669"/>
    <property type="project" value="UniProtKB-EC"/>
</dbReference>
<keyword evidence="11" id="KW-1185">Reference proteome</keyword>
<dbReference type="SUPFAM" id="SSF52799">
    <property type="entry name" value="(Phosphotyrosine protein) phosphatases II"/>
    <property type="match status" value="1"/>
</dbReference>
<dbReference type="PANTHER" id="PTHR46495:SF2">
    <property type="entry name" value="DUAL SPECIFICITY PROTEIN PHOSPHATASE 18"/>
    <property type="match status" value="1"/>
</dbReference>
<proteinExistence type="inferred from homology"/>
<evidence type="ECO:0000256" key="2">
    <source>
        <dbReference type="ARBA" id="ARBA00004496"/>
    </source>
</evidence>
<dbReference type="Gene3D" id="3.90.190.10">
    <property type="entry name" value="Protein tyrosine phosphatase superfamily"/>
    <property type="match status" value="1"/>
</dbReference>
<feature type="chain" id="PRO_5034176762" description="Tyrosine-protein phosphatase domain-containing protein" evidence="8">
    <location>
        <begin position="24"/>
        <end position="198"/>
    </location>
</feature>
<dbReference type="Pfam" id="PF00782">
    <property type="entry name" value="DSPc"/>
    <property type="match status" value="1"/>
</dbReference>
<organism evidence="10 11">
    <name type="scientific">Spermophilus dauricus</name>
    <name type="common">Daurian ground squirrel</name>
    <dbReference type="NCBI Taxonomy" id="99837"/>
    <lineage>
        <taxon>Eukaryota</taxon>
        <taxon>Metazoa</taxon>
        <taxon>Chordata</taxon>
        <taxon>Craniata</taxon>
        <taxon>Vertebrata</taxon>
        <taxon>Euteleostomi</taxon>
        <taxon>Mammalia</taxon>
        <taxon>Eutheria</taxon>
        <taxon>Euarchontoglires</taxon>
        <taxon>Glires</taxon>
        <taxon>Rodentia</taxon>
        <taxon>Sciuromorpha</taxon>
        <taxon>Sciuridae</taxon>
        <taxon>Xerinae</taxon>
        <taxon>Marmotini</taxon>
        <taxon>Spermophilus</taxon>
    </lineage>
</organism>